<reference evidence="2" key="2">
    <citation type="submission" date="2020-11" db="EMBL/GenBank/DDBJ databases">
        <authorList>
            <person name="McCartney M.A."/>
            <person name="Auch B."/>
            <person name="Kono T."/>
            <person name="Mallez S."/>
            <person name="Becker A."/>
            <person name="Gohl D.M."/>
            <person name="Silverstein K.A.T."/>
            <person name="Koren S."/>
            <person name="Bechman K.B."/>
            <person name="Herman A."/>
            <person name="Abrahante J.E."/>
            <person name="Garbe J."/>
        </authorList>
    </citation>
    <scope>NUCLEOTIDE SEQUENCE</scope>
    <source>
        <strain evidence="2">Duluth1</strain>
        <tissue evidence="2">Whole animal</tissue>
    </source>
</reference>
<dbReference type="PANTHER" id="PTHR11905:SF159">
    <property type="entry name" value="ADAM METALLOPROTEASE"/>
    <property type="match status" value="1"/>
</dbReference>
<organism evidence="2 3">
    <name type="scientific">Dreissena polymorpha</name>
    <name type="common">Zebra mussel</name>
    <name type="synonym">Mytilus polymorpha</name>
    <dbReference type="NCBI Taxonomy" id="45954"/>
    <lineage>
        <taxon>Eukaryota</taxon>
        <taxon>Metazoa</taxon>
        <taxon>Spiralia</taxon>
        <taxon>Lophotrochozoa</taxon>
        <taxon>Mollusca</taxon>
        <taxon>Bivalvia</taxon>
        <taxon>Autobranchia</taxon>
        <taxon>Heteroconchia</taxon>
        <taxon>Euheterodonta</taxon>
        <taxon>Imparidentia</taxon>
        <taxon>Neoheterodontei</taxon>
        <taxon>Myida</taxon>
        <taxon>Dreissenoidea</taxon>
        <taxon>Dreissenidae</taxon>
        <taxon>Dreissena</taxon>
    </lineage>
</organism>
<dbReference type="EMBL" id="JAIWYP010000008">
    <property type="protein sequence ID" value="KAH3785553.1"/>
    <property type="molecule type" value="Genomic_DNA"/>
</dbReference>
<evidence type="ECO:0000313" key="2">
    <source>
        <dbReference type="EMBL" id="KAH3785553.1"/>
    </source>
</evidence>
<gene>
    <name evidence="2" type="ORF">DPMN_163644</name>
</gene>
<protein>
    <recommendedName>
        <fullName evidence="1">Disintegrin domain-containing protein</fullName>
    </recommendedName>
</protein>
<comment type="caution">
    <text evidence="2">The sequence shown here is derived from an EMBL/GenBank/DDBJ whole genome shotgun (WGS) entry which is preliminary data.</text>
</comment>
<dbReference type="Gene3D" id="4.10.70.10">
    <property type="entry name" value="Disintegrin domain"/>
    <property type="match status" value="1"/>
</dbReference>
<dbReference type="PANTHER" id="PTHR11905">
    <property type="entry name" value="ADAM A DISINTEGRIN AND METALLOPROTEASE DOMAIN"/>
    <property type="match status" value="1"/>
</dbReference>
<proteinExistence type="predicted"/>
<evidence type="ECO:0000259" key="1">
    <source>
        <dbReference type="SMART" id="SM00050"/>
    </source>
</evidence>
<sequence>MTLYAHALCPVFSEHDSYDHTTYKLPISSITQPRAAATLCRAQVGECDLPEFCLGDNPACPSDVFLQDGLQCGNGQVRGGSYLEQGRGEW</sequence>
<dbReference type="InterPro" id="IPR001762">
    <property type="entry name" value="Disintegrin_dom"/>
</dbReference>
<keyword evidence="3" id="KW-1185">Reference proteome</keyword>
<dbReference type="SMART" id="SM00050">
    <property type="entry name" value="DISIN"/>
    <property type="match status" value="1"/>
</dbReference>
<name>A0A9D4IVC8_DREPO</name>
<dbReference type="AlphaFoldDB" id="A0A9D4IVC8"/>
<accession>A0A9D4IVC8</accession>
<dbReference type="InterPro" id="IPR036436">
    <property type="entry name" value="Disintegrin_dom_sf"/>
</dbReference>
<feature type="domain" description="Disintegrin" evidence="1">
    <location>
        <begin position="17"/>
        <end position="66"/>
    </location>
</feature>
<reference evidence="2" key="1">
    <citation type="journal article" date="2019" name="bioRxiv">
        <title>The Genome of the Zebra Mussel, Dreissena polymorpha: A Resource for Invasive Species Research.</title>
        <authorList>
            <person name="McCartney M.A."/>
            <person name="Auch B."/>
            <person name="Kono T."/>
            <person name="Mallez S."/>
            <person name="Zhang Y."/>
            <person name="Obille A."/>
            <person name="Becker A."/>
            <person name="Abrahante J.E."/>
            <person name="Garbe J."/>
            <person name="Badalamenti J.P."/>
            <person name="Herman A."/>
            <person name="Mangelson H."/>
            <person name="Liachko I."/>
            <person name="Sullivan S."/>
            <person name="Sone E.D."/>
            <person name="Koren S."/>
            <person name="Silverstein K.A.T."/>
            <person name="Beckman K.B."/>
            <person name="Gohl D.M."/>
        </authorList>
    </citation>
    <scope>NUCLEOTIDE SEQUENCE</scope>
    <source>
        <strain evidence="2">Duluth1</strain>
        <tissue evidence="2">Whole animal</tissue>
    </source>
</reference>
<evidence type="ECO:0000313" key="3">
    <source>
        <dbReference type="Proteomes" id="UP000828390"/>
    </source>
</evidence>
<dbReference type="Proteomes" id="UP000828390">
    <property type="component" value="Unassembled WGS sequence"/>
</dbReference>
<dbReference type="SUPFAM" id="SSF57552">
    <property type="entry name" value="Blood coagulation inhibitor (disintegrin)"/>
    <property type="match status" value="1"/>
</dbReference>